<comment type="catalytic activity">
    <reaction evidence="1">
        <text>ATP + protein L-histidine = ADP + protein N-phospho-L-histidine.</text>
        <dbReference type="EC" id="2.7.13.3"/>
    </reaction>
</comment>
<evidence type="ECO:0000313" key="18">
    <source>
        <dbReference type="Proteomes" id="UP000323392"/>
    </source>
</evidence>
<dbReference type="SMART" id="SM00387">
    <property type="entry name" value="HATPase_c"/>
    <property type="match status" value="1"/>
</dbReference>
<dbReference type="Proteomes" id="UP000323392">
    <property type="component" value="Unassembled WGS sequence"/>
</dbReference>
<dbReference type="GO" id="GO:0000155">
    <property type="term" value="F:phosphorelay sensor kinase activity"/>
    <property type="evidence" value="ECO:0007669"/>
    <property type="project" value="InterPro"/>
</dbReference>
<comment type="caution">
    <text evidence="15">The sequence shown here is derived from an EMBL/GenBank/DDBJ whole genome shotgun (WGS) entry which is preliminary data.</text>
</comment>
<reference evidence="15 17" key="1">
    <citation type="submission" date="2016-02" db="EMBL/GenBank/DDBJ databases">
        <title>Draft genome sequence for Clostridium paradoxum JW-YL-7.</title>
        <authorList>
            <person name="Utturkar S.M."/>
            <person name="Lancaster A."/>
            <person name="Poole F.L."/>
            <person name="Adams M.W."/>
            <person name="Brown S.D."/>
        </authorList>
    </citation>
    <scope>NUCLEOTIDE SEQUENCE [LARGE SCALE GENOMIC DNA]</scope>
    <source>
        <strain evidence="15 17">JW-YL-7</strain>
    </source>
</reference>
<keyword evidence="18" id="KW-1185">Reference proteome</keyword>
<evidence type="ECO:0000256" key="11">
    <source>
        <dbReference type="PROSITE-ProRule" id="PRU00169"/>
    </source>
</evidence>
<feature type="modified residue" description="4-aspartylphosphate" evidence="11">
    <location>
        <position position="623"/>
    </location>
</feature>
<dbReference type="AlphaFoldDB" id="A0A150FNB9"/>
<keyword evidence="9" id="KW-0902">Two-component regulatory system</keyword>
<evidence type="ECO:0000259" key="14">
    <source>
        <dbReference type="PROSITE" id="PS50110"/>
    </source>
</evidence>
<dbReference type="SMART" id="SM00388">
    <property type="entry name" value="HisKA"/>
    <property type="match status" value="1"/>
</dbReference>
<dbReference type="SMART" id="SM00448">
    <property type="entry name" value="REC"/>
    <property type="match status" value="1"/>
</dbReference>
<dbReference type="SUPFAM" id="SSF55874">
    <property type="entry name" value="ATPase domain of HSP90 chaperone/DNA topoisomerase II/histidine kinase"/>
    <property type="match status" value="1"/>
</dbReference>
<evidence type="ECO:0000256" key="6">
    <source>
        <dbReference type="ARBA" id="ARBA00022741"/>
    </source>
</evidence>
<feature type="coiled-coil region" evidence="12">
    <location>
        <begin position="170"/>
        <end position="197"/>
    </location>
</feature>
<evidence type="ECO:0000256" key="9">
    <source>
        <dbReference type="ARBA" id="ARBA00023012"/>
    </source>
</evidence>
<dbReference type="GO" id="GO:0005524">
    <property type="term" value="F:ATP binding"/>
    <property type="evidence" value="ECO:0007669"/>
    <property type="project" value="UniProtKB-KW"/>
</dbReference>
<evidence type="ECO:0000256" key="4">
    <source>
        <dbReference type="ARBA" id="ARBA00022553"/>
    </source>
</evidence>
<dbReference type="InterPro" id="IPR011006">
    <property type="entry name" value="CheY-like_superfamily"/>
</dbReference>
<dbReference type="Pfam" id="PF02518">
    <property type="entry name" value="HATPase_c"/>
    <property type="match status" value="1"/>
</dbReference>
<keyword evidence="7 15" id="KW-0418">Kinase</keyword>
<dbReference type="Gene3D" id="1.10.287.130">
    <property type="match status" value="1"/>
</dbReference>
<evidence type="ECO:0000256" key="10">
    <source>
        <dbReference type="ARBA" id="ARBA00024867"/>
    </source>
</evidence>
<proteinExistence type="predicted"/>
<evidence type="ECO:0000256" key="2">
    <source>
        <dbReference type="ARBA" id="ARBA00012438"/>
    </source>
</evidence>
<dbReference type="PANTHER" id="PTHR43065">
    <property type="entry name" value="SENSOR HISTIDINE KINASE"/>
    <property type="match status" value="1"/>
</dbReference>
<keyword evidence="6" id="KW-0547">Nucleotide-binding</keyword>
<dbReference type="InterPro" id="IPR004358">
    <property type="entry name" value="Sig_transdc_His_kin-like_C"/>
</dbReference>
<keyword evidence="5" id="KW-0808">Transferase</keyword>
<dbReference type="Proteomes" id="UP000092605">
    <property type="component" value="Unassembled WGS sequence"/>
</dbReference>
<accession>A0A150FNB9</accession>
<dbReference type="InterPro" id="IPR001789">
    <property type="entry name" value="Sig_transdc_resp-reg_receiver"/>
</dbReference>
<dbReference type="InterPro" id="IPR005467">
    <property type="entry name" value="His_kinase_dom"/>
</dbReference>
<dbReference type="InterPro" id="IPR003661">
    <property type="entry name" value="HisK_dim/P_dom"/>
</dbReference>
<evidence type="ECO:0000313" key="17">
    <source>
        <dbReference type="Proteomes" id="UP000092605"/>
    </source>
</evidence>
<evidence type="ECO:0000256" key="7">
    <source>
        <dbReference type="ARBA" id="ARBA00022777"/>
    </source>
</evidence>
<keyword evidence="12" id="KW-0175">Coiled coil</keyword>
<dbReference type="PROSITE" id="PS50110">
    <property type="entry name" value="RESPONSE_REGULATORY"/>
    <property type="match status" value="1"/>
</dbReference>
<feature type="domain" description="Histidine kinase" evidence="13">
    <location>
        <begin position="343"/>
        <end position="555"/>
    </location>
</feature>
<gene>
    <name evidence="15" type="ORF">JWYL7_0152</name>
    <name evidence="16" type="ORF">SAMN05661008_01397</name>
</gene>
<dbReference type="PANTHER" id="PTHR43065:SF46">
    <property type="entry name" value="C4-DICARBOXYLATE TRANSPORT SENSOR PROTEIN DCTB"/>
    <property type="match status" value="1"/>
</dbReference>
<evidence type="ECO:0000256" key="5">
    <source>
        <dbReference type="ARBA" id="ARBA00022679"/>
    </source>
</evidence>
<dbReference type="STRING" id="1121328.JWYL7_0152"/>
<evidence type="ECO:0000256" key="12">
    <source>
        <dbReference type="SAM" id="Coils"/>
    </source>
</evidence>
<sequence length="692" mass="79642">MYKDKKLQFLIYLKNILILSSQLEKNFAYMIRYIDLALEEKSRVIFVINRLIKTDKDPDYLVKIKNYIKENKLVLVEIDDILKDIDKIQQIEKESKRLGFDKIKLMIWSPKNIEKKINILQYADRYGYDYFCYYNVADLSVEQILDMSSYYKAIVFEDEKDIEIYSNKKIKELRLILESLRESVETKKKTYENVKALEKLNKFLVNVNKIEEIDKFLEEFLEFLVQTTGAYGGGILKYYNEKFQVCHYITYKIDEIEYIHFDENEGIKTIYIDNKKVVLLNIGQYTNIYIVLKSIYKDENDDIFKIATYCARNIVNAFLEKAKNDSILIQNEKLNALGEIASGIVHDFNNILASISGYVSLCLVKSDNQIIKEYLEVIRKACLDGAEMLKRIQEFTKSSRSHEKQVFNINAAIETALSMIKTKLSEKRLCGVNISILKDFRSSDNIKGRESGIREVIINILNNAIDAMPESGNIKITTHNTSEYVIVEIEDTGVGMSKDVLSKIFDPFFSTKGVNGNGIGLSVSYKIIKDHNGDIKAESKEGAGSKFIITLPREHEEFIQTKNINETLAKFNFKLLVVDDKVAVAKATGEILKNIVQKVDICFSGKEALSKIEINNYDIVISDLAMPGMNGIELAKIVKEKYPHLKFVIMTGWLGDIDECKETIIEHILEKPFGIDEVTKILEQFNQEENNG</sequence>
<dbReference type="OrthoDB" id="446411at2"/>
<dbReference type="InterPro" id="IPR036097">
    <property type="entry name" value="HisK_dim/P_sf"/>
</dbReference>
<dbReference type="SUPFAM" id="SSF52172">
    <property type="entry name" value="CheY-like"/>
    <property type="match status" value="1"/>
</dbReference>
<evidence type="ECO:0000256" key="8">
    <source>
        <dbReference type="ARBA" id="ARBA00022840"/>
    </source>
</evidence>
<evidence type="ECO:0000259" key="13">
    <source>
        <dbReference type="PROSITE" id="PS50109"/>
    </source>
</evidence>
<reference evidence="16 18" key="2">
    <citation type="submission" date="2016-11" db="EMBL/GenBank/DDBJ databases">
        <authorList>
            <person name="Varghese N."/>
            <person name="Submissions S."/>
        </authorList>
    </citation>
    <scope>NUCLEOTIDE SEQUENCE [LARGE SCALE GENOMIC DNA]</scope>
    <source>
        <strain evidence="16 18">DSM 7308</strain>
    </source>
</reference>
<keyword evidence="8" id="KW-0067">ATP-binding</keyword>
<keyword evidence="4 11" id="KW-0597">Phosphoprotein</keyword>
<dbReference type="Pfam" id="PF00072">
    <property type="entry name" value="Response_reg"/>
    <property type="match status" value="1"/>
</dbReference>
<dbReference type="InterPro" id="IPR003594">
    <property type="entry name" value="HATPase_dom"/>
</dbReference>
<evidence type="ECO:0000256" key="1">
    <source>
        <dbReference type="ARBA" id="ARBA00000085"/>
    </source>
</evidence>
<dbReference type="EC" id="2.7.13.3" evidence="2"/>
<dbReference type="PRINTS" id="PR00344">
    <property type="entry name" value="BCTRLSENSOR"/>
</dbReference>
<feature type="domain" description="Response regulatory" evidence="14">
    <location>
        <begin position="574"/>
        <end position="686"/>
    </location>
</feature>
<evidence type="ECO:0000313" key="16">
    <source>
        <dbReference type="EMBL" id="SHL06590.1"/>
    </source>
</evidence>
<dbReference type="EMBL" id="LSFY01000001">
    <property type="protein sequence ID" value="KXZ39077.1"/>
    <property type="molecule type" value="Genomic_DNA"/>
</dbReference>
<name>A0A150FNB9_CLOPD</name>
<dbReference type="PROSITE" id="PS50109">
    <property type="entry name" value="HIS_KIN"/>
    <property type="match status" value="1"/>
</dbReference>
<dbReference type="EMBL" id="FRBG01000010">
    <property type="protein sequence ID" value="SHL06590.1"/>
    <property type="molecule type" value="Genomic_DNA"/>
</dbReference>
<comment type="function">
    <text evidence="10">May play the central regulatory role in sporulation. It may be an element of the effector pathway responsible for the activation of sporulation genes in response to nutritional stress. Spo0A may act in concert with spo0H (a sigma factor) to control the expression of some genes that are critical to the sporulation process.</text>
</comment>
<protein>
    <recommendedName>
        <fullName evidence="3">Stage 0 sporulation protein A homolog</fullName>
        <ecNumber evidence="2">2.7.13.3</ecNumber>
    </recommendedName>
</protein>
<dbReference type="Pfam" id="PF00512">
    <property type="entry name" value="HisKA"/>
    <property type="match status" value="1"/>
</dbReference>
<dbReference type="SUPFAM" id="SSF47384">
    <property type="entry name" value="Homodimeric domain of signal transducing histidine kinase"/>
    <property type="match status" value="1"/>
</dbReference>
<dbReference type="InterPro" id="IPR036890">
    <property type="entry name" value="HATPase_C_sf"/>
</dbReference>
<evidence type="ECO:0000313" key="15">
    <source>
        <dbReference type="EMBL" id="KXZ39077.1"/>
    </source>
</evidence>
<dbReference type="RefSeq" id="WP_066067606.1">
    <property type="nucleotide sequence ID" value="NZ_FRBG01000010.1"/>
</dbReference>
<dbReference type="Gene3D" id="3.40.50.2300">
    <property type="match status" value="1"/>
</dbReference>
<evidence type="ECO:0000256" key="3">
    <source>
        <dbReference type="ARBA" id="ARBA00018672"/>
    </source>
</evidence>
<organism evidence="15 17">
    <name type="scientific">Alkalithermobacter thermoalcaliphilus JW-YL-7 = DSM 7308</name>
    <dbReference type="NCBI Taxonomy" id="1121328"/>
    <lineage>
        <taxon>Bacteria</taxon>
        <taxon>Bacillati</taxon>
        <taxon>Bacillota</taxon>
        <taxon>Clostridia</taxon>
        <taxon>Peptostreptococcales</taxon>
        <taxon>Tepidibacteraceae</taxon>
        <taxon>Alkalithermobacter</taxon>
    </lineage>
</organism>
<dbReference type="CDD" id="cd17546">
    <property type="entry name" value="REC_hyHK_CKI1_RcsC-like"/>
    <property type="match status" value="1"/>
</dbReference>
<dbReference type="Gene3D" id="3.30.565.10">
    <property type="entry name" value="Histidine kinase-like ATPase, C-terminal domain"/>
    <property type="match status" value="1"/>
</dbReference>
<dbReference type="PATRIC" id="fig|1121328.3.peg.150"/>